<dbReference type="InterPro" id="IPR036973">
    <property type="entry name" value="Capsid_L1_sf_Papillomavir"/>
</dbReference>
<evidence type="ECO:0000256" key="1">
    <source>
        <dbReference type="ARBA" id="ARBA00022561"/>
    </source>
</evidence>
<keyword evidence="3 7" id="KW-1161">Viral attachment to host cell</keyword>
<protein>
    <recommendedName>
        <fullName evidence="7 8">Major capsid protein L1</fullName>
    </recommendedName>
</protein>
<dbReference type="Pfam" id="PF00500">
    <property type="entry name" value="Late_protein_L1"/>
    <property type="match status" value="1"/>
</dbReference>
<feature type="disulfide bond" description="Interchain (with Cys-176)" evidence="7">
    <location>
        <position position="442"/>
    </location>
</feature>
<dbReference type="EMBL" id="MH172377">
    <property type="protein sequence ID" value="AWK28208.1"/>
    <property type="molecule type" value="Genomic_DNA"/>
</dbReference>
<dbReference type="InterPro" id="IPR002210">
    <property type="entry name" value="Capsid_L1_Papillomavir"/>
</dbReference>
<comment type="subunit">
    <text evidence="7">Self-assembles into homopentamers. The capsid has an icosahedral symmetry and consists of 72 capsomers, with each capsomer being a pentamer of L1. Interacts with the minor capsid protein L2; this interaction is necessary for viral genome encapsidation. Interacts with protein E2; this interaction enhances E2-dependent replication and transcription activation.</text>
</comment>
<evidence type="ECO:0000313" key="10">
    <source>
        <dbReference type="Proteomes" id="UP001231058"/>
    </source>
</evidence>
<evidence type="ECO:0000256" key="8">
    <source>
        <dbReference type="RuleBase" id="RU361248"/>
    </source>
</evidence>
<comment type="subcellular location">
    <subcellularLocation>
        <location evidence="7">Virion</location>
    </subcellularLocation>
    <subcellularLocation>
        <location evidence="7">Host nucleus</location>
    </subcellularLocation>
</comment>
<dbReference type="GO" id="GO:0042025">
    <property type="term" value="C:host cell nucleus"/>
    <property type="evidence" value="ECO:0007669"/>
    <property type="project" value="UniProtKB-SubCell"/>
</dbReference>
<keyword evidence="2 7" id="KW-0945">Host-virus interaction</keyword>
<dbReference type="InterPro" id="IPR011222">
    <property type="entry name" value="dsDNA_vir_gr_I_capsid"/>
</dbReference>
<keyword evidence="5 7" id="KW-0426">Late protein</keyword>
<dbReference type="Proteomes" id="UP001231058">
    <property type="component" value="Segment"/>
</dbReference>
<gene>
    <name evidence="7 8 9" type="primary">L1</name>
</gene>
<evidence type="ECO:0000256" key="2">
    <source>
        <dbReference type="ARBA" id="ARBA00022581"/>
    </source>
</evidence>
<dbReference type="SUPFAM" id="SSF88648">
    <property type="entry name" value="Group I dsDNA viruses"/>
    <property type="match status" value="1"/>
</dbReference>
<dbReference type="Gene3D" id="2.60.175.20">
    <property type="entry name" value="Major capsid L1 (late) superfamily, Papillomavirus"/>
    <property type="match status" value="2"/>
</dbReference>
<comment type="similarity">
    <text evidence="7 8">Belongs to the papillomaviridae L1 protein family.</text>
</comment>
<sequence length="514" mass="58349">MALWTQSSGILYLPPPKPVARVLSTDEYVVNTDVFFHASTERLLTVGHPYFEVRNVAGDKVDVPKVSASQFRVMRMLLPDPNKFGLIDSALYNPEHERLIWRLRGIEVGRGGPLGVSSSGHPLFNKMGDTENPTKYMSAQSRDNRQDVSMDPKQTQLFIVGCTPALGKHWDVAPPCDGQQPQKGDCPAIQLVNSFIEDGDMCDTGFGNCNFVTFSQDRSGAPLDIINEKCKWPDILKMTKDVYGDPIFFFGKREQLYARHFWARAGTMGDAIPDPFGNHTGYFLTPNDNQDQKNNFGSHIYLPTPSGSLYSSDSNFFNRPYWLQRAQGANNGMCWHNQLFLTLVDNTRGTNFTLSVYKESAPLDNSYKYNASDFKQYLRHVEEFEVELIFQLCKVPLEADVLAHIHAMDPTILEEWQLGFVPAPPQGLEDNYRYITSLATRCPSQNPPKEKEDPYKNYSFWTIDLTERFSTELSQFSLGKRFLYQAGLLNGKRIRSDITSKPRKSAKRRRVGAK</sequence>
<comment type="function">
    <text evidence="7 8">Forms an icosahedral capsid with a T=7 symmetry and a 50 nm diameter. The capsid is composed of 72 pentamers linked to each other by disulfide bonds and associated with L2 proteins. Binds to heparan sulfate proteoglycans on cell surface of basal layer keratinocytes to provide initial virion attachment. This binding mediates a conformational change in the virus capsid that facilitates efficient infection. The virion enters the host cell via endocytosis. During virus trafficking, L1 protein dissociates from the viral DNA and the genomic DNA is released to the host nucleus. The virion assembly takes place within the cell nucleus. Encapsulates the genomic DNA together with protein L2.</text>
</comment>
<evidence type="ECO:0000256" key="7">
    <source>
        <dbReference type="HAMAP-Rule" id="MF_04002"/>
    </source>
</evidence>
<keyword evidence="7" id="KW-1162">Viral penetration into host cytoplasm</keyword>
<evidence type="ECO:0000256" key="5">
    <source>
        <dbReference type="ARBA" id="ARBA00022921"/>
    </source>
</evidence>
<dbReference type="GO" id="GO:0019062">
    <property type="term" value="P:virion attachment to host cell"/>
    <property type="evidence" value="ECO:0007669"/>
    <property type="project" value="UniProtKB-UniRule"/>
</dbReference>
<accession>A0A2S1ZRX5</accession>
<name>A0A2S1ZRX5_9PAPI</name>
<keyword evidence="4 7" id="KW-0946">Virion</keyword>
<evidence type="ECO:0000256" key="3">
    <source>
        <dbReference type="ARBA" id="ARBA00022804"/>
    </source>
</evidence>
<keyword evidence="1 7" id="KW-0167">Capsid protein</keyword>
<proteinExistence type="inferred from homology"/>
<keyword evidence="7" id="KW-1015">Disulfide bond</keyword>
<evidence type="ECO:0000256" key="6">
    <source>
        <dbReference type="ARBA" id="ARBA00023296"/>
    </source>
</evidence>
<keyword evidence="7" id="KW-1164">Virus endocytosis by host</keyword>
<evidence type="ECO:0000256" key="4">
    <source>
        <dbReference type="ARBA" id="ARBA00022844"/>
    </source>
</evidence>
<keyword evidence="8" id="KW-1145">T=7 icosahedral capsid protein</keyword>
<dbReference type="HAMAP" id="MF_04002">
    <property type="entry name" value="PPV_L1"/>
    <property type="match status" value="1"/>
</dbReference>
<evidence type="ECO:0000313" key="9">
    <source>
        <dbReference type="EMBL" id="AWK28208.1"/>
    </source>
</evidence>
<dbReference type="PRINTS" id="PR00865">
    <property type="entry name" value="HPVCAPSIDL1"/>
</dbReference>
<dbReference type="GO" id="GO:0005198">
    <property type="term" value="F:structural molecule activity"/>
    <property type="evidence" value="ECO:0007669"/>
    <property type="project" value="UniProtKB-UniRule"/>
</dbReference>
<reference evidence="9" key="1">
    <citation type="submission" date="2018-04" db="EMBL/GenBank/DDBJ databases">
        <title>Complete Genome Sequences Of Four Novel Human Gammapapillomaviruses Isolated from Penile Swabs in Cape Town, South Africa.</title>
        <authorList>
            <person name="Murahwa A.T."/>
            <person name="Meiring T.L."/>
            <person name="Mbulawa Z.Z.A."/>
            <person name="Williamson A.-L."/>
        </authorList>
    </citation>
    <scope>NUCLEOTIDE SEQUENCE</scope>
    <source>
        <strain evidence="9">CT08</strain>
    </source>
</reference>
<keyword evidence="7" id="KW-1048">Host nucleus</keyword>
<dbReference type="GO" id="GO:0039620">
    <property type="term" value="C:T=7 icosahedral viral capsid"/>
    <property type="evidence" value="ECO:0007669"/>
    <property type="project" value="UniProtKB-UniRule"/>
</dbReference>
<organism evidence="9 10">
    <name type="scientific">Human papillomavirus type 220</name>
    <dbReference type="NCBI Taxonomy" id="2200957"/>
    <lineage>
        <taxon>Viruses</taxon>
        <taxon>Monodnaviria</taxon>
        <taxon>Shotokuvirae</taxon>
        <taxon>Cossaviricota</taxon>
        <taxon>Papovaviricetes</taxon>
        <taxon>Zurhausenvirales</taxon>
        <taxon>Papillomaviridae</taxon>
    </lineage>
</organism>
<dbReference type="GO" id="GO:0075509">
    <property type="term" value="P:endocytosis involved in viral entry into host cell"/>
    <property type="evidence" value="ECO:0007669"/>
    <property type="project" value="UniProtKB-KW"/>
</dbReference>
<keyword evidence="6 7" id="KW-1160">Virus entry into host cell</keyword>
<feature type="disulfide bond" description="Interchain (with Cys-442)" evidence="7">
    <location>
        <position position="176"/>
    </location>
</feature>